<dbReference type="RefSeq" id="XP_066828912.1">
    <property type="nucleotide sequence ID" value="XM_066971921.1"/>
</dbReference>
<accession>A0ABP0ZHY0</accession>
<sequence>MVKLTDESRAFHYGVYTIVSQIPEGKVTTYGHIAYLLDKPANSRQVGTSLKHYHAIFRDLNQGYAPQDEEFLNVDTLPWWRVISSSGKISPREDSHGQYRQADFLRREGVDVSPAHLIDTGEFGWFPEEVDL</sequence>
<dbReference type="InterPro" id="IPR014048">
    <property type="entry name" value="MethylDNA_cys_MeTrfase_DNA-bd"/>
</dbReference>
<dbReference type="InterPro" id="IPR052520">
    <property type="entry name" value="ATL_DNA_repair"/>
</dbReference>
<evidence type="ECO:0000259" key="5">
    <source>
        <dbReference type="Pfam" id="PF01035"/>
    </source>
</evidence>
<dbReference type="PANTHER" id="PTHR42942">
    <property type="entry name" value="6-O-METHYLGUANINE DNA METHYLTRANSFERASE"/>
    <property type="match status" value="1"/>
</dbReference>
<dbReference type="InterPro" id="IPR036217">
    <property type="entry name" value="MethylDNA_cys_MeTrfase_DNAb"/>
</dbReference>
<organism evidence="6 7">
    <name type="scientific">Lodderomyces beijingensis</name>
    <dbReference type="NCBI Taxonomy" id="1775926"/>
    <lineage>
        <taxon>Eukaryota</taxon>
        <taxon>Fungi</taxon>
        <taxon>Dikarya</taxon>
        <taxon>Ascomycota</taxon>
        <taxon>Saccharomycotina</taxon>
        <taxon>Pichiomycetes</taxon>
        <taxon>Debaryomycetaceae</taxon>
        <taxon>Candida/Lodderomyces clade</taxon>
        <taxon>Lodderomyces</taxon>
    </lineage>
</organism>
<proteinExistence type="predicted"/>
<dbReference type="Proteomes" id="UP001497383">
    <property type="component" value="Chromosome 2"/>
</dbReference>
<dbReference type="GeneID" id="92207170"/>
<protein>
    <recommendedName>
        <fullName evidence="2">6-O-methylguanine-DNA methyltransferase</fullName>
    </recommendedName>
    <alternativeName>
        <fullName evidence="4">DNA repair MTase</fullName>
    </alternativeName>
    <alternativeName>
        <fullName evidence="3">O-6-methylguanine-DNA-alkyltransferase</fullName>
    </alternativeName>
</protein>
<gene>
    <name evidence="6" type="ORF">LODBEIA_P19740</name>
</gene>
<dbReference type="CDD" id="cd06445">
    <property type="entry name" value="ATase"/>
    <property type="match status" value="1"/>
</dbReference>
<dbReference type="Gene3D" id="1.10.10.10">
    <property type="entry name" value="Winged helix-like DNA-binding domain superfamily/Winged helix DNA-binding domain"/>
    <property type="match status" value="1"/>
</dbReference>
<keyword evidence="7" id="KW-1185">Reference proteome</keyword>
<evidence type="ECO:0000256" key="2">
    <source>
        <dbReference type="ARBA" id="ARBA00030795"/>
    </source>
</evidence>
<dbReference type="EMBL" id="OZ022406">
    <property type="protein sequence ID" value="CAK9437596.1"/>
    <property type="molecule type" value="Genomic_DNA"/>
</dbReference>
<dbReference type="PANTHER" id="PTHR42942:SF1">
    <property type="entry name" value="ALKYLTRANSFERASE-LIKE PROTEIN 1"/>
    <property type="match status" value="1"/>
</dbReference>
<dbReference type="Pfam" id="PF01035">
    <property type="entry name" value="DNA_binding_1"/>
    <property type="match status" value="1"/>
</dbReference>
<feature type="domain" description="Methylated-DNA-[protein]-cysteine S-methyltransferase DNA binding" evidence="5">
    <location>
        <begin position="11"/>
        <end position="110"/>
    </location>
</feature>
<dbReference type="InterPro" id="IPR036388">
    <property type="entry name" value="WH-like_DNA-bd_sf"/>
</dbReference>
<evidence type="ECO:0000313" key="7">
    <source>
        <dbReference type="Proteomes" id="UP001497383"/>
    </source>
</evidence>
<name>A0ABP0ZHY0_9ASCO</name>
<evidence type="ECO:0000256" key="4">
    <source>
        <dbReference type="ARBA" id="ARBA00033095"/>
    </source>
</evidence>
<evidence type="ECO:0000313" key="6">
    <source>
        <dbReference type="EMBL" id="CAK9437596.1"/>
    </source>
</evidence>
<evidence type="ECO:0000256" key="1">
    <source>
        <dbReference type="ARBA" id="ARBA00022763"/>
    </source>
</evidence>
<keyword evidence="1" id="KW-0227">DNA damage</keyword>
<dbReference type="SUPFAM" id="SSF46767">
    <property type="entry name" value="Methylated DNA-protein cysteine methyltransferase, C-terminal domain"/>
    <property type="match status" value="1"/>
</dbReference>
<evidence type="ECO:0000256" key="3">
    <source>
        <dbReference type="ARBA" id="ARBA00031621"/>
    </source>
</evidence>
<reference evidence="6 7" key="1">
    <citation type="submission" date="2024-03" db="EMBL/GenBank/DDBJ databases">
        <authorList>
            <person name="Brejova B."/>
        </authorList>
    </citation>
    <scope>NUCLEOTIDE SEQUENCE [LARGE SCALE GENOMIC DNA]</scope>
    <source>
        <strain evidence="6 7">CBS 14171</strain>
    </source>
</reference>